<dbReference type="Gene3D" id="3.40.225.10">
    <property type="entry name" value="Class II aldolase/adducin N-terminal domain"/>
    <property type="match status" value="1"/>
</dbReference>
<dbReference type="SUPFAM" id="SSF53639">
    <property type="entry name" value="AraD/HMP-PK domain-like"/>
    <property type="match status" value="1"/>
</dbReference>
<accession>A0A5S9F334</accession>
<dbReference type="Pfam" id="PF00596">
    <property type="entry name" value="Aldolase_II"/>
    <property type="match status" value="1"/>
</dbReference>
<dbReference type="OrthoDB" id="422493at2"/>
<sequence>MQEGVIKFELRFFPYPAVHEKNIACLNSWRNTLYEYNLIGQDPTRYDGAGFGNVSKRCPPFFQPCGKRRFFITGTQTGLKSLLTTEDYTTVLEYNIAQNMIVAEGPVKPSSESLTHGAIYDADDNIRYVFHTHSPEIWHNAKRLEIPVTHPDVEYGTVEMAQEVKRLFYHSDVAQKQIFSMGGHEDGIITFGRSPQQAGEIMLRYYHLSR</sequence>
<organism evidence="2 3">
    <name type="scientific">Uabimicrobium amorphum</name>
    <dbReference type="NCBI Taxonomy" id="2596890"/>
    <lineage>
        <taxon>Bacteria</taxon>
        <taxon>Pseudomonadati</taxon>
        <taxon>Planctomycetota</taxon>
        <taxon>Candidatus Uabimicrobiia</taxon>
        <taxon>Candidatus Uabimicrobiales</taxon>
        <taxon>Candidatus Uabimicrobiaceae</taxon>
        <taxon>Candidatus Uabimicrobium</taxon>
    </lineage>
</organism>
<feature type="domain" description="Class II aldolase/adducin N-terminal" evidence="1">
    <location>
        <begin position="47"/>
        <end position="202"/>
    </location>
</feature>
<gene>
    <name evidence="2" type="ORF">UABAM_02086</name>
</gene>
<dbReference type="Proteomes" id="UP000326354">
    <property type="component" value="Chromosome"/>
</dbReference>
<evidence type="ECO:0000313" key="3">
    <source>
        <dbReference type="Proteomes" id="UP000326354"/>
    </source>
</evidence>
<keyword evidence="3" id="KW-1185">Reference proteome</keyword>
<dbReference type="AlphaFoldDB" id="A0A5S9F334"/>
<dbReference type="RefSeq" id="WP_151967920.1">
    <property type="nucleotide sequence ID" value="NZ_AP019860.1"/>
</dbReference>
<name>A0A5S9F334_UABAM</name>
<proteinExistence type="predicted"/>
<evidence type="ECO:0000313" key="2">
    <source>
        <dbReference type="EMBL" id="BBM83733.1"/>
    </source>
</evidence>
<dbReference type="InterPro" id="IPR001303">
    <property type="entry name" value="Aldolase_II/adducin_N"/>
</dbReference>
<evidence type="ECO:0000259" key="1">
    <source>
        <dbReference type="Pfam" id="PF00596"/>
    </source>
</evidence>
<protein>
    <submittedName>
        <fullName evidence="2">Aldolase</fullName>
    </submittedName>
</protein>
<dbReference type="EMBL" id="AP019860">
    <property type="protein sequence ID" value="BBM83733.1"/>
    <property type="molecule type" value="Genomic_DNA"/>
</dbReference>
<dbReference type="KEGG" id="uam:UABAM_02086"/>
<dbReference type="InterPro" id="IPR036409">
    <property type="entry name" value="Aldolase_II/adducin_N_sf"/>
</dbReference>
<reference evidence="2 3" key="1">
    <citation type="submission" date="2019-08" db="EMBL/GenBank/DDBJ databases">
        <title>Complete genome sequence of Candidatus Uab amorphum.</title>
        <authorList>
            <person name="Shiratori T."/>
            <person name="Suzuki S."/>
            <person name="Kakizawa Y."/>
            <person name="Ishida K."/>
        </authorList>
    </citation>
    <scope>NUCLEOTIDE SEQUENCE [LARGE SCALE GENOMIC DNA]</scope>
    <source>
        <strain evidence="2 3">SRT547</strain>
    </source>
</reference>